<keyword evidence="3 8" id="KW-0547">Nucleotide-binding</keyword>
<dbReference type="InterPro" id="IPR012763">
    <property type="entry name" value="DNA_pol_III_sug/sutau_N"/>
</dbReference>
<feature type="domain" description="AAA+ ATPase" evidence="9">
    <location>
        <begin position="68"/>
        <end position="208"/>
    </location>
</feature>
<keyword evidence="5 8" id="KW-0067">ATP-binding</keyword>
<dbReference type="SMR" id="A0A059Y515"/>
<evidence type="ECO:0000256" key="7">
    <source>
        <dbReference type="ARBA" id="ARBA00049244"/>
    </source>
</evidence>
<organism evidence="10 11">
    <name type="scientific">Mycoplasmopsis bovis CQ-W70</name>
    <dbReference type="NCBI Taxonomy" id="1316930"/>
    <lineage>
        <taxon>Bacteria</taxon>
        <taxon>Bacillati</taxon>
        <taxon>Mycoplasmatota</taxon>
        <taxon>Mycoplasmoidales</taxon>
        <taxon>Metamycoplasmataceae</taxon>
        <taxon>Mycoplasmopsis</taxon>
    </lineage>
</organism>
<dbReference type="GO" id="GO:0003677">
    <property type="term" value="F:DNA binding"/>
    <property type="evidence" value="ECO:0007669"/>
    <property type="project" value="InterPro"/>
</dbReference>
<dbReference type="KEGG" id="mbq:K668_03690"/>
<evidence type="ECO:0000256" key="5">
    <source>
        <dbReference type="ARBA" id="ARBA00022840"/>
    </source>
</evidence>
<dbReference type="HOGENOM" id="CLU_006229_0_3_14"/>
<dbReference type="InterPro" id="IPR027417">
    <property type="entry name" value="P-loop_NTPase"/>
</dbReference>
<dbReference type="PANTHER" id="PTHR11669:SF0">
    <property type="entry name" value="PROTEIN STICHEL-LIKE 2"/>
    <property type="match status" value="1"/>
</dbReference>
<dbReference type="SUPFAM" id="SSF48019">
    <property type="entry name" value="post-AAA+ oligomerization domain-like"/>
    <property type="match status" value="1"/>
</dbReference>
<gene>
    <name evidence="8" type="primary">dnaX</name>
    <name evidence="10" type="ORF">K668_03690</name>
</gene>
<evidence type="ECO:0000313" key="10">
    <source>
        <dbReference type="EMBL" id="AIA34308.1"/>
    </source>
</evidence>
<dbReference type="InterPro" id="IPR045085">
    <property type="entry name" value="HLD_clamp_pol_III_gamma_tau"/>
</dbReference>
<keyword evidence="8" id="KW-0548">Nucleotidyltransferase</keyword>
<dbReference type="PRINTS" id="PR00300">
    <property type="entry name" value="CLPPROTEASEA"/>
</dbReference>
<name>A0A059Y515_MYCBV</name>
<dbReference type="InterPro" id="IPR003593">
    <property type="entry name" value="AAA+_ATPase"/>
</dbReference>
<dbReference type="GO" id="GO:0009360">
    <property type="term" value="C:DNA polymerase III complex"/>
    <property type="evidence" value="ECO:0007669"/>
    <property type="project" value="InterPro"/>
</dbReference>
<evidence type="ECO:0000256" key="6">
    <source>
        <dbReference type="ARBA" id="ARBA00022932"/>
    </source>
</evidence>
<comment type="similarity">
    <text evidence="1 8">Belongs to the DnaX/STICHEL family.</text>
</comment>
<evidence type="ECO:0000313" key="11">
    <source>
        <dbReference type="Proteomes" id="UP000027182"/>
    </source>
</evidence>
<dbReference type="Gene3D" id="1.10.8.60">
    <property type="match status" value="1"/>
</dbReference>
<dbReference type="CDD" id="cd18137">
    <property type="entry name" value="HLD_clamp_pol_III_gamma_tau"/>
    <property type="match status" value="1"/>
</dbReference>
<dbReference type="NCBIfam" id="TIGR02397">
    <property type="entry name" value="dnaX_nterm"/>
    <property type="match status" value="1"/>
</dbReference>
<dbReference type="SMART" id="SM00382">
    <property type="entry name" value="AAA"/>
    <property type="match status" value="1"/>
</dbReference>
<dbReference type="Gene3D" id="1.20.272.10">
    <property type="match status" value="1"/>
</dbReference>
<evidence type="ECO:0000256" key="2">
    <source>
        <dbReference type="ARBA" id="ARBA00022723"/>
    </source>
</evidence>
<dbReference type="Proteomes" id="UP000027182">
    <property type="component" value="Chromosome"/>
</dbReference>
<dbReference type="Pfam" id="PF22608">
    <property type="entry name" value="DNAX_ATPase_lid"/>
    <property type="match status" value="1"/>
</dbReference>
<keyword evidence="2" id="KW-0479">Metal-binding</keyword>
<reference evidence="10 11" key="1">
    <citation type="submission" date="2013-04" db="EMBL/GenBank/DDBJ databases">
        <authorList>
            <person name="Lin L."/>
            <person name="Zeng Z."/>
            <person name="Xie J."/>
            <person name="Luo L."/>
            <person name="Yang Z."/>
            <person name="Liang W."/>
            <person name="Lin H."/>
            <person name="Dong C."/>
            <person name="Sun Y."/>
        </authorList>
    </citation>
    <scope>NUCLEOTIDE SEQUENCE [LARGE SCALE GENOMIC DNA]</scope>
    <source>
        <strain evidence="10 11">CQ-W70</strain>
    </source>
</reference>
<dbReference type="SUPFAM" id="SSF52540">
    <property type="entry name" value="P-loop containing nucleoside triphosphate hydrolases"/>
    <property type="match status" value="1"/>
</dbReference>
<dbReference type="EMBL" id="CP005933">
    <property type="protein sequence ID" value="AIA34308.1"/>
    <property type="molecule type" value="Genomic_DNA"/>
</dbReference>
<keyword evidence="6 8" id="KW-0239">DNA-directed DNA polymerase</keyword>
<dbReference type="CDD" id="cd00009">
    <property type="entry name" value="AAA"/>
    <property type="match status" value="1"/>
</dbReference>
<dbReference type="InterPro" id="IPR008921">
    <property type="entry name" value="DNA_pol3_clamp-load_cplx_C"/>
</dbReference>
<evidence type="ECO:0000256" key="3">
    <source>
        <dbReference type="ARBA" id="ARBA00022741"/>
    </source>
</evidence>
<keyword evidence="4" id="KW-0862">Zinc</keyword>
<dbReference type="GO" id="GO:0006261">
    <property type="term" value="P:DNA-templated DNA replication"/>
    <property type="evidence" value="ECO:0007669"/>
    <property type="project" value="TreeGrafter"/>
</dbReference>
<dbReference type="InterPro" id="IPR001270">
    <property type="entry name" value="ClpA/B"/>
</dbReference>
<dbReference type="InterPro" id="IPR050238">
    <property type="entry name" value="DNA_Rep/Repair_Clamp_Loader"/>
</dbReference>
<comment type="catalytic activity">
    <reaction evidence="7 8">
        <text>DNA(n) + a 2'-deoxyribonucleoside 5'-triphosphate = DNA(n+1) + diphosphate</text>
        <dbReference type="Rhea" id="RHEA:22508"/>
        <dbReference type="Rhea" id="RHEA-COMP:17339"/>
        <dbReference type="Rhea" id="RHEA-COMP:17340"/>
        <dbReference type="ChEBI" id="CHEBI:33019"/>
        <dbReference type="ChEBI" id="CHEBI:61560"/>
        <dbReference type="ChEBI" id="CHEBI:173112"/>
        <dbReference type="EC" id="2.7.7.7"/>
    </reaction>
</comment>
<evidence type="ECO:0000259" key="9">
    <source>
        <dbReference type="SMART" id="SM00382"/>
    </source>
</evidence>
<dbReference type="Pfam" id="PF13177">
    <property type="entry name" value="DNA_pol3_delta2"/>
    <property type="match status" value="1"/>
</dbReference>
<dbReference type="GO" id="GO:0003887">
    <property type="term" value="F:DNA-directed DNA polymerase activity"/>
    <property type="evidence" value="ECO:0007669"/>
    <property type="project" value="UniProtKB-KW"/>
</dbReference>
<sequence length="647" mass="73877">MKMIIKGKSIYNLKGLIYYNIKNIASLWGKCMSYKALYRKYRPKCFDDVKGQDYIIQTLKNIIRNRKVSHAYLFCGPRGVGKTSVARIFANLINCYHNNDDYTKLCPLCAENENKTIDIIEMDAASNNGVDSIRELRDKIQHLPSAGNYKIYIIDEVHMLSKGAFNALLKTLEEPPAHAIFIFATTDPQKIPLTILSRVQRFNFRRMNNDTLVSQIKNILEQEGIRYDEESLPYIARLAAGSMRDALSIIDQANAYGNGHIRFSDVMYLFGITSNDNLIKIINSLYDGNSAEALSVFNDLKSGGIDPKQFVESLLLIFKDYIIYEKTYKESLFEILTLDQLNALKFDLGYAINSSELLYKLVKEMFYANGNLFQLIELYLVKMAREAGIKEAKKEVEVMPIDKSDKNTKSESISQILSQTQEIVLESNADSSINEILSSDILTNDQIDSDSSFSEDDPIINTSEIDLTQFDDDEEIPTIKLFPKYDKSFMDAKEFSPKFSTNELKSALILSDQNHLKSATMTLNYLVNLSDNKDYKELIDVLKNMNIKAAGDNYIVLTSANLGALNYLQSISYKQNFQEFIKDNFGSHKHMIFYEKNKFKEIALEVVEILKSNNTEEIKKAKPFSEVQVEKEHSSNKQLFDLLSSIK</sequence>
<keyword evidence="8" id="KW-0235">DNA replication</keyword>
<evidence type="ECO:0000256" key="4">
    <source>
        <dbReference type="ARBA" id="ARBA00022833"/>
    </source>
</evidence>
<dbReference type="PATRIC" id="fig|1316930.3.peg.753"/>
<dbReference type="Gene3D" id="3.40.50.300">
    <property type="entry name" value="P-loop containing nucleotide triphosphate hydrolases"/>
    <property type="match status" value="1"/>
</dbReference>
<dbReference type="PANTHER" id="PTHR11669">
    <property type="entry name" value="REPLICATION FACTOR C / DNA POLYMERASE III GAMMA-TAU SUBUNIT"/>
    <property type="match status" value="1"/>
</dbReference>
<comment type="function">
    <text evidence="8">DNA polymerase III is a complex, multichain enzyme responsible for most of the replicative synthesis in bacteria. This DNA polymerase also exhibits 3' to 5' exonuclease activity.</text>
</comment>
<dbReference type="EC" id="2.7.7.7" evidence="8"/>
<dbReference type="NCBIfam" id="NF004046">
    <property type="entry name" value="PRK05563.1"/>
    <property type="match status" value="1"/>
</dbReference>
<keyword evidence="8" id="KW-0808">Transferase</keyword>
<evidence type="ECO:0000256" key="8">
    <source>
        <dbReference type="RuleBase" id="RU364063"/>
    </source>
</evidence>
<protein>
    <recommendedName>
        <fullName evidence="8">DNA polymerase III subunit gamma/tau</fullName>
        <ecNumber evidence="8">2.7.7.7</ecNumber>
    </recommendedName>
</protein>
<comment type="subunit">
    <text evidence="8">DNA polymerase III contains a core (composed of alpha, epsilon and theta chains) that associates with a tau subunit. This core dimerizes to form the POLIII' complex. PolIII' associates with the gamma complex (composed of gamma, delta, delta', psi and chi chains) and with the beta chain to form the complete DNA polymerase III complex.</text>
</comment>
<dbReference type="GO" id="GO:0046872">
    <property type="term" value="F:metal ion binding"/>
    <property type="evidence" value="ECO:0007669"/>
    <property type="project" value="UniProtKB-KW"/>
</dbReference>
<dbReference type="AlphaFoldDB" id="A0A059Y515"/>
<proteinExistence type="inferred from homology"/>
<dbReference type="FunFam" id="3.40.50.300:FF:000014">
    <property type="entry name" value="DNA polymerase III subunit gamma/tau"/>
    <property type="match status" value="1"/>
</dbReference>
<evidence type="ECO:0000256" key="1">
    <source>
        <dbReference type="ARBA" id="ARBA00006360"/>
    </source>
</evidence>
<dbReference type="GO" id="GO:0005524">
    <property type="term" value="F:ATP binding"/>
    <property type="evidence" value="ECO:0007669"/>
    <property type="project" value="UniProtKB-KW"/>
</dbReference>
<accession>A0A059Y515</accession>
<dbReference type="FunFam" id="1.10.8.60:FF:000013">
    <property type="entry name" value="DNA polymerase III subunit gamma/tau"/>
    <property type="match status" value="1"/>
</dbReference>